<dbReference type="EC" id="2.7.13.3" evidence="2"/>
<feature type="compositionally biased region" description="Gly residues" evidence="10">
    <location>
        <begin position="510"/>
        <end position="536"/>
    </location>
</feature>
<dbReference type="InterPro" id="IPR011712">
    <property type="entry name" value="Sig_transdc_His_kin_sub3_dim/P"/>
</dbReference>
<dbReference type="Gene3D" id="1.20.5.1930">
    <property type="match status" value="1"/>
</dbReference>
<feature type="compositionally biased region" description="Low complexity" evidence="10">
    <location>
        <begin position="485"/>
        <end position="496"/>
    </location>
</feature>
<feature type="domain" description="Signal transduction histidine kinase subgroup 3 dimerisation and phosphoacceptor" evidence="13">
    <location>
        <begin position="258"/>
        <end position="323"/>
    </location>
</feature>
<keyword evidence="5" id="KW-0547">Nucleotide-binding</keyword>
<keyword evidence="15" id="KW-1185">Reference proteome</keyword>
<dbReference type="InterPro" id="IPR003594">
    <property type="entry name" value="HATPase_dom"/>
</dbReference>
<dbReference type="PANTHER" id="PTHR24421:SF10">
    <property type="entry name" value="NITRATE_NITRITE SENSOR PROTEIN NARQ"/>
    <property type="match status" value="1"/>
</dbReference>
<keyword evidence="4" id="KW-0808">Transferase</keyword>
<accession>A0ABT6ZNL0</accession>
<evidence type="ECO:0000256" key="2">
    <source>
        <dbReference type="ARBA" id="ARBA00012438"/>
    </source>
</evidence>
<dbReference type="CDD" id="cd16917">
    <property type="entry name" value="HATPase_UhpB-NarQ-NarX-like"/>
    <property type="match status" value="1"/>
</dbReference>
<keyword evidence="11" id="KW-0812">Transmembrane</keyword>
<comment type="catalytic activity">
    <reaction evidence="1">
        <text>ATP + protein L-histidine = ADP + protein N-phospho-L-histidine.</text>
        <dbReference type="EC" id="2.7.13.3"/>
    </reaction>
</comment>
<feature type="coiled-coil region" evidence="9">
    <location>
        <begin position="232"/>
        <end position="265"/>
    </location>
</feature>
<evidence type="ECO:0000256" key="6">
    <source>
        <dbReference type="ARBA" id="ARBA00022777"/>
    </source>
</evidence>
<dbReference type="InterPro" id="IPR036890">
    <property type="entry name" value="HATPase_C_sf"/>
</dbReference>
<sequence>MTSTRPPSPGPDPDSDSGSDPGAGRRMWRQRTRFARPALRALREPTLSARGGLRSLGSALSTPAASHEPLLKRAPARWIQLLPYVLAFGFTATLIPVTSQVLTNDYGLNGALSGALGVAQSAPLLLAVTRPLAAWWIIFPADIVGALLLLGTEGTTHRPWPWPAMVIVGYLVLCLALALRESRRTLMAVWLVTVVTSLALGFVSQERSEGTNVLLIVLSGAMLLLGATLRERAEAQRRLAEQETISEAERAQRTLLEERARIARELHDVVAHHMSVITVQADSAPYRITGMPDAAREEFGSIASAARESLAEMRRLLGVLRSEEARGERAPQPGLERLEQLAEATVRAGVPVELSVEVPVTGGGPDGAAGAAGEGDGTGEAREVPQTVTLSAYRIVQEALVNVVRHAPGAPTRVSVAAGEEGLTVLVVNGPSPEPGGAPLETTGTGHGLVGMRERVRLVGGTLDTGPLPDGGFRVAARMPLPATGGASAPSGGSADASDRPSGVPSDAGTGTGTDGDAGAGTGTDGDAGAGAGNGATTGTHSRSPGHHDHYGHHDDEKEPPPA</sequence>
<dbReference type="SUPFAM" id="SSF55874">
    <property type="entry name" value="ATPase domain of HSP90 chaperone/DNA topoisomerase II/histidine kinase"/>
    <property type="match status" value="1"/>
</dbReference>
<feature type="transmembrane region" description="Helical" evidence="11">
    <location>
        <begin position="162"/>
        <end position="179"/>
    </location>
</feature>
<evidence type="ECO:0000256" key="1">
    <source>
        <dbReference type="ARBA" id="ARBA00000085"/>
    </source>
</evidence>
<comment type="caution">
    <text evidence="14">The sequence shown here is derived from an EMBL/GenBank/DDBJ whole genome shotgun (WGS) entry which is preliminary data.</text>
</comment>
<feature type="transmembrane region" description="Helical" evidence="11">
    <location>
        <begin position="186"/>
        <end position="204"/>
    </location>
</feature>
<evidence type="ECO:0000256" key="11">
    <source>
        <dbReference type="SAM" id="Phobius"/>
    </source>
</evidence>
<evidence type="ECO:0000259" key="12">
    <source>
        <dbReference type="Pfam" id="PF02518"/>
    </source>
</evidence>
<evidence type="ECO:0000256" key="5">
    <source>
        <dbReference type="ARBA" id="ARBA00022741"/>
    </source>
</evidence>
<dbReference type="InterPro" id="IPR050482">
    <property type="entry name" value="Sensor_HK_TwoCompSys"/>
</dbReference>
<dbReference type="RefSeq" id="WP_274039699.1">
    <property type="nucleotide sequence ID" value="NZ_JANCPR020000001.1"/>
</dbReference>
<feature type="region of interest" description="Disordered" evidence="10">
    <location>
        <begin position="463"/>
        <end position="563"/>
    </location>
</feature>
<feature type="compositionally biased region" description="Basic and acidic residues" evidence="10">
    <location>
        <begin position="546"/>
        <end position="563"/>
    </location>
</feature>
<feature type="transmembrane region" description="Helical" evidence="11">
    <location>
        <begin position="210"/>
        <end position="229"/>
    </location>
</feature>
<protein>
    <recommendedName>
        <fullName evidence="2">histidine kinase</fullName>
        <ecNumber evidence="2">2.7.13.3</ecNumber>
    </recommendedName>
</protein>
<dbReference type="Proteomes" id="UP001214441">
    <property type="component" value="Unassembled WGS sequence"/>
</dbReference>
<dbReference type="GO" id="GO:0016301">
    <property type="term" value="F:kinase activity"/>
    <property type="evidence" value="ECO:0007669"/>
    <property type="project" value="UniProtKB-KW"/>
</dbReference>
<keyword evidence="11" id="KW-0472">Membrane</keyword>
<name>A0ABT6ZNL0_9ACTN</name>
<keyword evidence="8" id="KW-0902">Two-component regulatory system</keyword>
<evidence type="ECO:0000256" key="3">
    <source>
        <dbReference type="ARBA" id="ARBA00022553"/>
    </source>
</evidence>
<keyword evidence="9" id="KW-0175">Coiled coil</keyword>
<evidence type="ECO:0000256" key="8">
    <source>
        <dbReference type="ARBA" id="ARBA00023012"/>
    </source>
</evidence>
<feature type="transmembrane region" description="Helical" evidence="11">
    <location>
        <begin position="81"/>
        <end position="102"/>
    </location>
</feature>
<feature type="region of interest" description="Disordered" evidence="10">
    <location>
        <begin position="360"/>
        <end position="381"/>
    </location>
</feature>
<dbReference type="PANTHER" id="PTHR24421">
    <property type="entry name" value="NITRATE/NITRITE SENSOR PROTEIN NARX-RELATED"/>
    <property type="match status" value="1"/>
</dbReference>
<dbReference type="Pfam" id="PF07730">
    <property type="entry name" value="HisKA_3"/>
    <property type="match status" value="1"/>
</dbReference>
<keyword evidence="3" id="KW-0597">Phosphoprotein</keyword>
<feature type="region of interest" description="Disordered" evidence="10">
    <location>
        <begin position="1"/>
        <end position="26"/>
    </location>
</feature>
<keyword evidence="11" id="KW-1133">Transmembrane helix</keyword>
<feature type="compositionally biased region" description="Pro residues" evidence="10">
    <location>
        <begin position="1"/>
        <end position="12"/>
    </location>
</feature>
<evidence type="ECO:0000256" key="4">
    <source>
        <dbReference type="ARBA" id="ARBA00022679"/>
    </source>
</evidence>
<dbReference type="Pfam" id="PF02518">
    <property type="entry name" value="HATPase_c"/>
    <property type="match status" value="1"/>
</dbReference>
<organism evidence="14 15">
    <name type="scientific">Streptomyces iconiensis</name>
    <dbReference type="NCBI Taxonomy" id="1384038"/>
    <lineage>
        <taxon>Bacteria</taxon>
        <taxon>Bacillati</taxon>
        <taxon>Actinomycetota</taxon>
        <taxon>Actinomycetes</taxon>
        <taxon>Kitasatosporales</taxon>
        <taxon>Streptomycetaceae</taxon>
        <taxon>Streptomyces</taxon>
    </lineage>
</organism>
<proteinExistence type="predicted"/>
<evidence type="ECO:0000256" key="7">
    <source>
        <dbReference type="ARBA" id="ARBA00022840"/>
    </source>
</evidence>
<evidence type="ECO:0000259" key="13">
    <source>
        <dbReference type="Pfam" id="PF07730"/>
    </source>
</evidence>
<feature type="compositionally biased region" description="Gly residues" evidence="10">
    <location>
        <begin position="361"/>
        <end position="378"/>
    </location>
</feature>
<keyword evidence="6 14" id="KW-0418">Kinase</keyword>
<gene>
    <name evidence="14" type="ORF">NMN56_001420</name>
</gene>
<reference evidence="14 15" key="1">
    <citation type="submission" date="2023-05" db="EMBL/GenBank/DDBJ databases">
        <title>Streptantibioticus silvisoli sp. nov., acidotolerant actinomycetes 1 from pine litter.</title>
        <authorList>
            <person name="Swiecimska M."/>
            <person name="Golinska P."/>
            <person name="Sangal V."/>
            <person name="Wachnowicz B."/>
            <person name="Goodfellow M."/>
        </authorList>
    </citation>
    <scope>NUCLEOTIDE SEQUENCE [LARGE SCALE GENOMIC DNA]</scope>
    <source>
        <strain evidence="14 15">DSM 42109</strain>
    </source>
</reference>
<feature type="transmembrane region" description="Helical" evidence="11">
    <location>
        <begin position="133"/>
        <end position="150"/>
    </location>
</feature>
<dbReference type="Gene3D" id="3.30.565.10">
    <property type="entry name" value="Histidine kinase-like ATPase, C-terminal domain"/>
    <property type="match status" value="1"/>
</dbReference>
<keyword evidence="7" id="KW-0067">ATP-binding</keyword>
<evidence type="ECO:0000313" key="14">
    <source>
        <dbReference type="EMBL" id="MDJ1130628.1"/>
    </source>
</evidence>
<evidence type="ECO:0000256" key="9">
    <source>
        <dbReference type="SAM" id="Coils"/>
    </source>
</evidence>
<evidence type="ECO:0000313" key="15">
    <source>
        <dbReference type="Proteomes" id="UP001214441"/>
    </source>
</evidence>
<evidence type="ECO:0000256" key="10">
    <source>
        <dbReference type="SAM" id="MobiDB-lite"/>
    </source>
</evidence>
<feature type="domain" description="Histidine kinase/HSP90-like ATPase" evidence="12">
    <location>
        <begin position="391"/>
        <end position="482"/>
    </location>
</feature>
<dbReference type="EMBL" id="JANCPR020000001">
    <property type="protein sequence ID" value="MDJ1130628.1"/>
    <property type="molecule type" value="Genomic_DNA"/>
</dbReference>